<dbReference type="AlphaFoldDB" id="A0A021VW53"/>
<proteinExistence type="predicted"/>
<name>A0A021VW53_9CELL</name>
<gene>
    <name evidence="2" type="ORF">N866_13575</name>
</gene>
<feature type="region of interest" description="Disordered" evidence="1">
    <location>
        <begin position="76"/>
        <end position="104"/>
    </location>
</feature>
<accession>A0A021VW53</accession>
<dbReference type="OrthoDB" id="5149212at2"/>
<evidence type="ECO:0000313" key="2">
    <source>
        <dbReference type="EMBL" id="EYR64275.1"/>
    </source>
</evidence>
<comment type="caution">
    <text evidence="2">The sequence shown here is derived from an EMBL/GenBank/DDBJ whole genome shotgun (WGS) entry which is preliminary data.</text>
</comment>
<keyword evidence="3" id="KW-1185">Reference proteome</keyword>
<dbReference type="EMBL" id="AXCW01000039">
    <property type="protein sequence ID" value="EYR64275.1"/>
    <property type="molecule type" value="Genomic_DNA"/>
</dbReference>
<dbReference type="RefSeq" id="WP_034223857.1">
    <property type="nucleotide sequence ID" value="NZ_AXCW01000039.1"/>
</dbReference>
<reference evidence="2 3" key="1">
    <citation type="submission" date="2014-01" db="EMBL/GenBank/DDBJ databases">
        <title>Actinotalea ferrariae CF5-4.</title>
        <authorList>
            <person name="Chen F."/>
            <person name="Li Y."/>
            <person name="Wang G."/>
        </authorList>
    </citation>
    <scope>NUCLEOTIDE SEQUENCE [LARGE SCALE GENOMIC DNA]</scope>
    <source>
        <strain evidence="2 3">CF5-4</strain>
    </source>
</reference>
<evidence type="ECO:0000256" key="1">
    <source>
        <dbReference type="SAM" id="MobiDB-lite"/>
    </source>
</evidence>
<protein>
    <submittedName>
        <fullName evidence="2">Uncharacterized protein</fullName>
    </submittedName>
</protein>
<organism evidence="2 3">
    <name type="scientific">Actinotalea ferrariae CF5-4</name>
    <dbReference type="NCBI Taxonomy" id="948458"/>
    <lineage>
        <taxon>Bacteria</taxon>
        <taxon>Bacillati</taxon>
        <taxon>Actinomycetota</taxon>
        <taxon>Actinomycetes</taxon>
        <taxon>Micrococcales</taxon>
        <taxon>Cellulomonadaceae</taxon>
        <taxon>Actinotalea</taxon>
    </lineage>
</organism>
<dbReference type="Proteomes" id="UP000019753">
    <property type="component" value="Unassembled WGS sequence"/>
</dbReference>
<sequence>MTARDELDALAADWRPWAVADRAVVLAAVEAAAAASGGEVHASTVREHLAREVGPHVPGGVICALVRQRVLVDTGQVRPSGDGTKRNRTKRLPVYRLTGPLPAA</sequence>
<evidence type="ECO:0000313" key="3">
    <source>
        <dbReference type="Proteomes" id="UP000019753"/>
    </source>
</evidence>